<dbReference type="PANTHER" id="PTHR22572">
    <property type="entry name" value="SUGAR-1-PHOSPHATE GUANYL TRANSFERASE"/>
    <property type="match status" value="1"/>
</dbReference>
<dbReference type="RefSeq" id="WP_011278106.1">
    <property type="nucleotide sequence ID" value="NZ_BHWZ01000003.1"/>
</dbReference>
<dbReference type="EMBL" id="CP013694">
    <property type="protein sequence ID" value="ALU28540.1"/>
    <property type="molecule type" value="Genomic_DNA"/>
</dbReference>
<sequence length="231" mass="26233">MKAVILAGGYGKRLRPLTDEKPKPLVEIGGKPILEWQILLLKRYKISSVYILAGYKKEVLLDWVSKNQERLEVKLAILSETEPLGTGGAIKRLEDFIKEPFYVLNGDIITNLDLDKLKISEDSDDLASIALVPLKSPYGIIRMKDGGKIIEFVEKPIIKDYWINAGIYYMKPQIFEFLPVKGDVEKTTFPLLAEKGILSGKTYDSVYWRSIDTLKDYEEAGQEVSEVFKNL</sequence>
<evidence type="ECO:0000259" key="1">
    <source>
        <dbReference type="Pfam" id="PF00483"/>
    </source>
</evidence>
<evidence type="ECO:0000313" key="5">
    <source>
        <dbReference type="Proteomes" id="UP000065473"/>
    </source>
</evidence>
<dbReference type="STRING" id="1435377.SUSAZ_06015"/>
<evidence type="ECO:0000313" key="3">
    <source>
        <dbReference type="EMBL" id="ALU31251.1"/>
    </source>
</evidence>
<gene>
    <name evidence="2" type="ORF">ATY89_00200</name>
    <name evidence="3" type="ORF">ATZ20_03245</name>
</gene>
<dbReference type="GO" id="GO:0016740">
    <property type="term" value="F:transferase activity"/>
    <property type="evidence" value="ECO:0007669"/>
    <property type="project" value="UniProtKB-KW"/>
</dbReference>
<dbReference type="SUPFAM" id="SSF53448">
    <property type="entry name" value="Nucleotide-diphospho-sugar transferases"/>
    <property type="match status" value="1"/>
</dbReference>
<keyword evidence="2" id="KW-0808">Transferase</keyword>
<reference evidence="4 5" key="1">
    <citation type="submission" date="2015-12" db="EMBL/GenBank/DDBJ databases">
        <title>A stable core within a dynamic pangenome in Sulfolobus acidocaldarius.</title>
        <authorList>
            <person name="Anderson R."/>
            <person name="Kouris A."/>
            <person name="Seward C."/>
            <person name="Campbell K."/>
            <person name="Whitaker R."/>
        </authorList>
    </citation>
    <scope>NUCLEOTIDE SEQUENCE [LARGE SCALE GENOMIC DNA]</scope>
    <source>
        <strain evidence="2 5">GG12-C01-09</strain>
        <strain evidence="3 4">NG05B_CO5_07</strain>
    </source>
</reference>
<name>A0A0U3HCJ2_9CREN</name>
<dbReference type="Proteomes" id="UP000060043">
    <property type="component" value="Chromosome"/>
</dbReference>
<dbReference type="InterPro" id="IPR029044">
    <property type="entry name" value="Nucleotide-diphossugar_trans"/>
</dbReference>
<dbReference type="OMA" id="YWRAIDT"/>
<dbReference type="EMBL" id="CP013695">
    <property type="protein sequence ID" value="ALU31251.1"/>
    <property type="molecule type" value="Genomic_DNA"/>
</dbReference>
<dbReference type="Gene3D" id="3.90.550.10">
    <property type="entry name" value="Spore Coat Polysaccharide Biosynthesis Protein SpsA, Chain A"/>
    <property type="match status" value="1"/>
</dbReference>
<proteinExistence type="predicted"/>
<dbReference type="InterPro" id="IPR005835">
    <property type="entry name" value="NTP_transferase_dom"/>
</dbReference>
<accession>A0A0U3HCJ2</accession>
<dbReference type="AlphaFoldDB" id="A0A0U3HCJ2"/>
<dbReference type="CDD" id="cd04181">
    <property type="entry name" value="NTP_transferase"/>
    <property type="match status" value="1"/>
</dbReference>
<evidence type="ECO:0000313" key="2">
    <source>
        <dbReference type="EMBL" id="ALU28540.1"/>
    </source>
</evidence>
<dbReference type="Proteomes" id="UP000065473">
    <property type="component" value="Chromosome"/>
</dbReference>
<dbReference type="OrthoDB" id="15372at2157"/>
<dbReference type="PaxDb" id="1435377-SUSAZ_06015"/>
<organism evidence="2 5">
    <name type="scientific">Sulfolobus acidocaldarius</name>
    <dbReference type="NCBI Taxonomy" id="2285"/>
    <lineage>
        <taxon>Archaea</taxon>
        <taxon>Thermoproteota</taxon>
        <taxon>Thermoprotei</taxon>
        <taxon>Sulfolobales</taxon>
        <taxon>Sulfolobaceae</taxon>
        <taxon>Sulfolobus</taxon>
    </lineage>
</organism>
<dbReference type="GeneID" id="14551764"/>
<dbReference type="Pfam" id="PF00483">
    <property type="entry name" value="NTP_transferase"/>
    <property type="match status" value="1"/>
</dbReference>
<dbReference type="InterPro" id="IPR050486">
    <property type="entry name" value="Mannose-1P_guanyltransferase"/>
</dbReference>
<evidence type="ECO:0000313" key="4">
    <source>
        <dbReference type="Proteomes" id="UP000060043"/>
    </source>
</evidence>
<feature type="domain" description="Nucleotidyl transferase" evidence="1">
    <location>
        <begin position="2"/>
        <end position="224"/>
    </location>
</feature>
<protein>
    <submittedName>
        <fullName evidence="2">Nucleotidyltransferase</fullName>
    </submittedName>
</protein>